<proteinExistence type="predicted"/>
<protein>
    <submittedName>
        <fullName evidence="1">Uncharacterized protein</fullName>
    </submittedName>
</protein>
<reference evidence="1 2" key="1">
    <citation type="submission" date="2024-09" db="EMBL/GenBank/DDBJ databases">
        <authorList>
            <person name="Sun Q."/>
            <person name="Mori K."/>
        </authorList>
    </citation>
    <scope>NUCLEOTIDE SEQUENCE [LARGE SCALE GENOMIC DNA]</scope>
    <source>
        <strain evidence="1 2">TBRC 1851</strain>
    </source>
</reference>
<accession>A0ABV6U198</accession>
<organism evidence="1 2">
    <name type="scientific">Sphaerimonospora cavernae</name>
    <dbReference type="NCBI Taxonomy" id="1740611"/>
    <lineage>
        <taxon>Bacteria</taxon>
        <taxon>Bacillati</taxon>
        <taxon>Actinomycetota</taxon>
        <taxon>Actinomycetes</taxon>
        <taxon>Streptosporangiales</taxon>
        <taxon>Streptosporangiaceae</taxon>
        <taxon>Sphaerimonospora</taxon>
    </lineage>
</organism>
<sequence length="44" mass="4705">MDLALLPVNGLRRLFGPPMVIGPAYTVAVPRAPPRTPSPWQGPP</sequence>
<comment type="caution">
    <text evidence="1">The sequence shown here is derived from an EMBL/GenBank/DDBJ whole genome shotgun (WGS) entry which is preliminary data.</text>
</comment>
<dbReference type="Proteomes" id="UP001589870">
    <property type="component" value="Unassembled WGS sequence"/>
</dbReference>
<evidence type="ECO:0000313" key="1">
    <source>
        <dbReference type="EMBL" id="MFC0862203.1"/>
    </source>
</evidence>
<name>A0ABV6U198_9ACTN</name>
<dbReference type="RefSeq" id="WP_394300415.1">
    <property type="nucleotide sequence ID" value="NZ_JBHMQT010000011.1"/>
</dbReference>
<evidence type="ECO:0000313" key="2">
    <source>
        <dbReference type="Proteomes" id="UP001589870"/>
    </source>
</evidence>
<keyword evidence="2" id="KW-1185">Reference proteome</keyword>
<gene>
    <name evidence="1" type="ORF">ACFHYQ_07830</name>
</gene>
<dbReference type="EMBL" id="JBHMQT010000011">
    <property type="protein sequence ID" value="MFC0862203.1"/>
    <property type="molecule type" value="Genomic_DNA"/>
</dbReference>